<gene>
    <name evidence="1" type="ORF">IRJ41_010435</name>
</gene>
<protein>
    <submittedName>
        <fullName evidence="1">Uncharacterized protein</fullName>
    </submittedName>
</protein>
<reference evidence="1" key="1">
    <citation type="submission" date="2021-02" db="EMBL/GenBank/DDBJ databases">
        <title>Comparative genomics reveals that relaxation of natural selection precedes convergent phenotypic evolution of cavefish.</title>
        <authorList>
            <person name="Peng Z."/>
        </authorList>
    </citation>
    <scope>NUCLEOTIDE SEQUENCE</scope>
    <source>
        <tissue evidence="1">Muscle</tissue>
    </source>
</reference>
<organism evidence="1 2">
    <name type="scientific">Triplophysa rosa</name>
    <name type="common">Cave loach</name>
    <dbReference type="NCBI Taxonomy" id="992332"/>
    <lineage>
        <taxon>Eukaryota</taxon>
        <taxon>Metazoa</taxon>
        <taxon>Chordata</taxon>
        <taxon>Craniata</taxon>
        <taxon>Vertebrata</taxon>
        <taxon>Euteleostomi</taxon>
        <taxon>Actinopterygii</taxon>
        <taxon>Neopterygii</taxon>
        <taxon>Teleostei</taxon>
        <taxon>Ostariophysi</taxon>
        <taxon>Cypriniformes</taxon>
        <taxon>Nemacheilidae</taxon>
        <taxon>Triplophysa</taxon>
    </lineage>
</organism>
<evidence type="ECO:0000313" key="1">
    <source>
        <dbReference type="EMBL" id="KAI7793273.1"/>
    </source>
</evidence>
<dbReference type="EMBL" id="JAFHDT010000022">
    <property type="protein sequence ID" value="KAI7793273.1"/>
    <property type="molecule type" value="Genomic_DNA"/>
</dbReference>
<sequence length="123" mass="13910">MTSVLYRHGIGEVHLQRGSACMQMKQRWSDAGQSYSPQAVPTMQHCSRSESLPAPRYFSIFHEENLHVLSLLVSSWMFAWDISGMPDPGWSIDEGRLSFDYRPDKWIQRSGFSAAPCAVTEVG</sequence>
<name>A0A9W7T7S4_TRIRA</name>
<comment type="caution">
    <text evidence="1">The sequence shown here is derived from an EMBL/GenBank/DDBJ whole genome shotgun (WGS) entry which is preliminary data.</text>
</comment>
<evidence type="ECO:0000313" key="2">
    <source>
        <dbReference type="Proteomes" id="UP001059041"/>
    </source>
</evidence>
<dbReference type="AlphaFoldDB" id="A0A9W7T7S4"/>
<proteinExistence type="predicted"/>
<dbReference type="Proteomes" id="UP001059041">
    <property type="component" value="Linkage Group LG22"/>
</dbReference>
<accession>A0A9W7T7S4</accession>
<keyword evidence="2" id="KW-1185">Reference proteome</keyword>